<protein>
    <submittedName>
        <fullName evidence="2">CHAD domain-containing protein</fullName>
    </submittedName>
</protein>
<dbReference type="RefSeq" id="WP_290285933.1">
    <property type="nucleotide sequence ID" value="NZ_JAUFQN010000019.1"/>
</dbReference>
<sequence>MEENLLYYFVTNFLSTTEQCLTAFAKYQKPEGLHRLRVEIKKIKAIVYFAQDVYKVKNDLTKLKQLFNDAGTIRELQINIQLLSAIPNSPERLITKLQNRENILIRKFIRNGPKYIRQINEFHKELCLPKILDGKKPIKKYFKKEKEKANKLLEIADRKLLHRYRTKLKKMMYVYNALPKKIRLEIELNSLTIKKQEKKLGDWHDLYSAIRFFSHENLPMKTMEYFLKIQEKEKKQFISLSISLSDQHI</sequence>
<dbReference type="Proteomes" id="UP001589576">
    <property type="component" value="Unassembled WGS sequence"/>
</dbReference>
<organism evidence="2 3">
    <name type="scientific">Flavobacterium paronense</name>
    <dbReference type="NCBI Taxonomy" id="1392775"/>
    <lineage>
        <taxon>Bacteria</taxon>
        <taxon>Pseudomonadati</taxon>
        <taxon>Bacteroidota</taxon>
        <taxon>Flavobacteriia</taxon>
        <taxon>Flavobacteriales</taxon>
        <taxon>Flavobacteriaceae</taxon>
        <taxon>Flavobacterium</taxon>
    </lineage>
</organism>
<name>A0ABV5GC35_9FLAO</name>
<dbReference type="Gene3D" id="1.40.20.10">
    <property type="entry name" value="CHAD domain"/>
    <property type="match status" value="1"/>
</dbReference>
<evidence type="ECO:0000313" key="3">
    <source>
        <dbReference type="Proteomes" id="UP001589576"/>
    </source>
</evidence>
<proteinExistence type="predicted"/>
<dbReference type="EMBL" id="JBHMFB010000010">
    <property type="protein sequence ID" value="MFB9088677.1"/>
    <property type="molecule type" value="Genomic_DNA"/>
</dbReference>
<reference evidence="2 3" key="1">
    <citation type="submission" date="2024-09" db="EMBL/GenBank/DDBJ databases">
        <authorList>
            <person name="Sun Q."/>
            <person name="Mori K."/>
        </authorList>
    </citation>
    <scope>NUCLEOTIDE SEQUENCE [LARGE SCALE GENOMIC DNA]</scope>
    <source>
        <strain evidence="2 3">CECT 8460</strain>
    </source>
</reference>
<dbReference type="Pfam" id="PF05235">
    <property type="entry name" value="CHAD"/>
    <property type="match status" value="1"/>
</dbReference>
<gene>
    <name evidence="2" type="ORF">ACFFUU_03600</name>
</gene>
<accession>A0ABV5GC35</accession>
<keyword evidence="3" id="KW-1185">Reference proteome</keyword>
<feature type="domain" description="CHAD" evidence="1">
    <location>
        <begin position="27"/>
        <end position="211"/>
    </location>
</feature>
<evidence type="ECO:0000259" key="1">
    <source>
        <dbReference type="Pfam" id="PF05235"/>
    </source>
</evidence>
<dbReference type="InterPro" id="IPR038186">
    <property type="entry name" value="CHAD_dom_sf"/>
</dbReference>
<comment type="caution">
    <text evidence="2">The sequence shown here is derived from an EMBL/GenBank/DDBJ whole genome shotgun (WGS) entry which is preliminary data.</text>
</comment>
<dbReference type="InterPro" id="IPR007899">
    <property type="entry name" value="CHAD_dom"/>
</dbReference>
<evidence type="ECO:0000313" key="2">
    <source>
        <dbReference type="EMBL" id="MFB9088677.1"/>
    </source>
</evidence>